<accession>A0A6M8UDK9</accession>
<evidence type="ECO:0000313" key="1">
    <source>
        <dbReference type="EMBL" id="QKJ87714.1"/>
    </source>
</evidence>
<protein>
    <submittedName>
        <fullName evidence="1">DUF535 domain-containing protein</fullName>
    </submittedName>
</protein>
<gene>
    <name evidence="1" type="ORF">PMPD1_2777</name>
</gene>
<keyword evidence="2" id="KW-1185">Reference proteome</keyword>
<dbReference type="PANTHER" id="PTHR38785:SF1">
    <property type="entry name" value="HOMOLOG OF VIRK"/>
    <property type="match status" value="1"/>
</dbReference>
<reference evidence="1 2" key="1">
    <citation type="submission" date="2020-06" db="EMBL/GenBank/DDBJ databases">
        <title>Genome sequence of Paramixta manurensis strain PD-1.</title>
        <authorList>
            <person name="Lee C.W."/>
            <person name="Kim J."/>
        </authorList>
    </citation>
    <scope>NUCLEOTIDE SEQUENCE [LARGE SCALE GENOMIC DNA]</scope>
    <source>
        <strain evidence="1 2">PD-1</strain>
    </source>
</reference>
<name>A0A6M8UDK9_9GAMM</name>
<proteinExistence type="predicted"/>
<dbReference type="AlphaFoldDB" id="A0A6M8UDK9"/>
<dbReference type="EMBL" id="CP054212">
    <property type="protein sequence ID" value="QKJ87714.1"/>
    <property type="molecule type" value="Genomic_DNA"/>
</dbReference>
<organism evidence="1 2">
    <name type="scientific">Paramixta manurensis</name>
    <dbReference type="NCBI Taxonomy" id="2740817"/>
    <lineage>
        <taxon>Bacteria</taxon>
        <taxon>Pseudomonadati</taxon>
        <taxon>Pseudomonadota</taxon>
        <taxon>Gammaproteobacteria</taxon>
        <taxon>Enterobacterales</taxon>
        <taxon>Erwiniaceae</taxon>
        <taxon>Paramixta</taxon>
    </lineage>
</organism>
<dbReference type="Pfam" id="PF04393">
    <property type="entry name" value="DUF535"/>
    <property type="match status" value="1"/>
</dbReference>
<dbReference type="InterPro" id="IPR007488">
    <property type="entry name" value="DUF535"/>
</dbReference>
<dbReference type="Proteomes" id="UP000505325">
    <property type="component" value="Chromosome"/>
</dbReference>
<sequence length="310" mass="35302">MGMLKKWRQQNSAWQTMVRGYNVIKYGARMAAMPPFTLFSYSVKCHHYRSARLLRSVGNLPSFSERPFNKYLSRQWSGKKKLRAANAMLDFVEHSFSDEGILALYAPQGEGILLATIPLKSEGVARLKLMRSRFPREGDLGLYLFDDSDELVYALTFSIGENNRLYLGGLQGPKPEHGAERVKLMTKQLYGLRPKNLLISMVYGLAQHFAVTQINGVSDKAHIKSHHLKSSYESFWLECGAIASQQGWFRFPDEEPIRDIETVKSQHRSEFRKREALRAETLLAVSRTLCLYDGACPLVPGVSWQQSLPH</sequence>
<dbReference type="GO" id="GO:0006974">
    <property type="term" value="P:DNA damage response"/>
    <property type="evidence" value="ECO:0007669"/>
    <property type="project" value="TreeGrafter"/>
</dbReference>
<evidence type="ECO:0000313" key="2">
    <source>
        <dbReference type="Proteomes" id="UP000505325"/>
    </source>
</evidence>
<dbReference type="PANTHER" id="PTHR38785">
    <property type="entry name" value="HOMOLOG OF VIRK"/>
    <property type="match status" value="1"/>
</dbReference>
<dbReference type="KEGG" id="pmak:PMPD1_2777"/>